<name>A0A4R9AMQ9_9MICO</name>
<dbReference type="NCBIfam" id="TIGR03351">
    <property type="entry name" value="PhnX-like"/>
    <property type="match status" value="1"/>
</dbReference>
<dbReference type="GO" id="GO:0005829">
    <property type="term" value="C:cytosol"/>
    <property type="evidence" value="ECO:0007669"/>
    <property type="project" value="TreeGrafter"/>
</dbReference>
<dbReference type="InterPro" id="IPR050155">
    <property type="entry name" value="HAD-like_hydrolase_sf"/>
</dbReference>
<dbReference type="GO" id="GO:0008967">
    <property type="term" value="F:phosphoglycolate phosphatase activity"/>
    <property type="evidence" value="ECO:0007669"/>
    <property type="project" value="TreeGrafter"/>
</dbReference>
<keyword evidence="2" id="KW-1185">Reference proteome</keyword>
<dbReference type="Gene3D" id="3.40.50.1000">
    <property type="entry name" value="HAD superfamily/HAD-like"/>
    <property type="match status" value="1"/>
</dbReference>
<dbReference type="PANTHER" id="PTHR43434:SF19">
    <property type="entry name" value="PHOSPHONOACETALDEHYDE HYDROLASE"/>
    <property type="match status" value="1"/>
</dbReference>
<comment type="caution">
    <text evidence="1">The sequence shown here is derived from an EMBL/GenBank/DDBJ whole genome shotgun (WGS) entry which is preliminary data.</text>
</comment>
<evidence type="ECO:0000313" key="1">
    <source>
        <dbReference type="EMBL" id="TFD66298.1"/>
    </source>
</evidence>
<dbReference type="Pfam" id="PF00702">
    <property type="entry name" value="Hydrolase"/>
    <property type="match status" value="1"/>
</dbReference>
<evidence type="ECO:0000313" key="2">
    <source>
        <dbReference type="Proteomes" id="UP000298154"/>
    </source>
</evidence>
<dbReference type="InterPro" id="IPR036412">
    <property type="entry name" value="HAD-like_sf"/>
</dbReference>
<dbReference type="InterPro" id="IPR023214">
    <property type="entry name" value="HAD_sf"/>
</dbReference>
<proteinExistence type="predicted"/>
<accession>A0A4R9AMQ9</accession>
<dbReference type="SFLD" id="SFLDG01129">
    <property type="entry name" value="C1.5:_HAD__Beta-PGM__Phosphata"/>
    <property type="match status" value="1"/>
</dbReference>
<sequence>MTFQLASLDMAGTTINEGGIVYRVMREQLESAIGRAIDDSVISRWNGTSKRTAIVGVLDELGIDGVDADALYAHFLVALAARYESEPPTLFPGVRESVAELRSRGVKVALQTGYTRDIAESLMRSARWELDAVDALVTADDVAESRPAPYMIFRTMEATGVTDVRRVLVAGDTVNDLRAGTNAGAGYVVGVLTGAHDVTRLGEEEHTHLLPSLATMAELR</sequence>
<organism evidence="1 2">
    <name type="scientific">Cryobacterium ruanii</name>
    <dbReference type="NCBI Taxonomy" id="1259197"/>
    <lineage>
        <taxon>Bacteria</taxon>
        <taxon>Bacillati</taxon>
        <taxon>Actinomycetota</taxon>
        <taxon>Actinomycetes</taxon>
        <taxon>Micrococcales</taxon>
        <taxon>Microbacteriaceae</taxon>
        <taxon>Cryobacterium</taxon>
    </lineage>
</organism>
<dbReference type="RefSeq" id="WP_134551461.1">
    <property type="nucleotide sequence ID" value="NZ_SOHK01000012.1"/>
</dbReference>
<dbReference type="AlphaFoldDB" id="A0A4R9AMQ9"/>
<dbReference type="GO" id="GO:0006281">
    <property type="term" value="P:DNA repair"/>
    <property type="evidence" value="ECO:0007669"/>
    <property type="project" value="TreeGrafter"/>
</dbReference>
<dbReference type="SFLD" id="SFLDS00003">
    <property type="entry name" value="Haloacid_Dehalogenase"/>
    <property type="match status" value="1"/>
</dbReference>
<keyword evidence="1" id="KW-0378">Hydrolase</keyword>
<reference evidence="1 2" key="1">
    <citation type="submission" date="2019-03" db="EMBL/GenBank/DDBJ databases">
        <title>Genomics of glacier-inhabiting Cryobacterium strains.</title>
        <authorList>
            <person name="Liu Q."/>
            <person name="Xin Y.-H."/>
        </authorList>
    </citation>
    <scope>NUCLEOTIDE SEQUENCE [LARGE SCALE GENOMIC DNA]</scope>
    <source>
        <strain evidence="1 2">Sr36</strain>
    </source>
</reference>
<protein>
    <submittedName>
        <fullName evidence="1">Phosphonatase-like hydrolase</fullName>
    </submittedName>
</protein>
<gene>
    <name evidence="1" type="ORF">E3T47_07240</name>
</gene>
<dbReference type="SUPFAM" id="SSF56784">
    <property type="entry name" value="HAD-like"/>
    <property type="match status" value="1"/>
</dbReference>
<dbReference type="EMBL" id="SOHK01000012">
    <property type="protein sequence ID" value="TFD66298.1"/>
    <property type="molecule type" value="Genomic_DNA"/>
</dbReference>
<dbReference type="InterPro" id="IPR022468">
    <property type="entry name" value="PhnX-like"/>
</dbReference>
<dbReference type="OrthoDB" id="5504491at2"/>
<dbReference type="Proteomes" id="UP000298154">
    <property type="component" value="Unassembled WGS sequence"/>
</dbReference>
<dbReference type="PANTHER" id="PTHR43434">
    <property type="entry name" value="PHOSPHOGLYCOLATE PHOSPHATASE"/>
    <property type="match status" value="1"/>
</dbReference>